<dbReference type="EMBL" id="CM004480">
    <property type="protein sequence ID" value="OCT69640.1"/>
    <property type="molecule type" value="Genomic_DNA"/>
</dbReference>
<keyword evidence="1" id="KW-1133">Transmembrane helix</keyword>
<evidence type="ECO:0000256" key="1">
    <source>
        <dbReference type="SAM" id="Phobius"/>
    </source>
</evidence>
<protein>
    <submittedName>
        <fullName evidence="2">Uncharacterized protein</fullName>
    </submittedName>
</protein>
<dbReference type="AlphaFoldDB" id="A0A974CAD9"/>
<gene>
    <name evidence="2" type="ORF">XELAEV_18040953mg</name>
</gene>
<keyword evidence="1" id="KW-0472">Membrane</keyword>
<name>A0A974CAD9_XENLA</name>
<keyword evidence="1" id="KW-0812">Transmembrane</keyword>
<evidence type="ECO:0000313" key="3">
    <source>
        <dbReference type="Proteomes" id="UP000694892"/>
    </source>
</evidence>
<dbReference type="Proteomes" id="UP000694892">
    <property type="component" value="Chromosome 8L"/>
</dbReference>
<proteinExistence type="predicted"/>
<accession>A0A974CAD9</accession>
<organism evidence="2 3">
    <name type="scientific">Xenopus laevis</name>
    <name type="common">African clawed frog</name>
    <dbReference type="NCBI Taxonomy" id="8355"/>
    <lineage>
        <taxon>Eukaryota</taxon>
        <taxon>Metazoa</taxon>
        <taxon>Chordata</taxon>
        <taxon>Craniata</taxon>
        <taxon>Vertebrata</taxon>
        <taxon>Euteleostomi</taxon>
        <taxon>Amphibia</taxon>
        <taxon>Batrachia</taxon>
        <taxon>Anura</taxon>
        <taxon>Pipoidea</taxon>
        <taxon>Pipidae</taxon>
        <taxon>Xenopodinae</taxon>
        <taxon>Xenopus</taxon>
        <taxon>Xenopus</taxon>
    </lineage>
</organism>
<reference evidence="3" key="1">
    <citation type="journal article" date="2016" name="Nature">
        <title>Genome evolution in the allotetraploid frog Xenopus laevis.</title>
        <authorList>
            <person name="Session A.M."/>
            <person name="Uno Y."/>
            <person name="Kwon T."/>
            <person name="Chapman J.A."/>
            <person name="Toyoda A."/>
            <person name="Takahashi S."/>
            <person name="Fukui A."/>
            <person name="Hikosaka A."/>
            <person name="Suzuki A."/>
            <person name="Kondo M."/>
            <person name="van Heeringen S.J."/>
            <person name="Quigley I."/>
            <person name="Heinz S."/>
            <person name="Ogino H."/>
            <person name="Ochi H."/>
            <person name="Hellsten U."/>
            <person name="Lyons J.B."/>
            <person name="Simakov O."/>
            <person name="Putnam N."/>
            <person name="Stites J."/>
            <person name="Kuroki Y."/>
            <person name="Tanaka T."/>
            <person name="Michiue T."/>
            <person name="Watanabe M."/>
            <person name="Bogdanovic O."/>
            <person name="Lister R."/>
            <person name="Georgiou G."/>
            <person name="Paranjpe S.S."/>
            <person name="van Kruijsbergen I."/>
            <person name="Shu S."/>
            <person name="Carlson J."/>
            <person name="Kinoshita T."/>
            <person name="Ohta Y."/>
            <person name="Mawaribuchi S."/>
            <person name="Jenkins J."/>
            <person name="Grimwood J."/>
            <person name="Schmutz J."/>
            <person name="Mitros T."/>
            <person name="Mozaffari S.V."/>
            <person name="Suzuki Y."/>
            <person name="Haramoto Y."/>
            <person name="Yamamoto T.S."/>
            <person name="Takagi C."/>
            <person name="Heald R."/>
            <person name="Miller K."/>
            <person name="Haudenschild C."/>
            <person name="Kitzman J."/>
            <person name="Nakayama T."/>
            <person name="Izutsu Y."/>
            <person name="Robert J."/>
            <person name="Fortriede J."/>
            <person name="Burns K."/>
            <person name="Lotay V."/>
            <person name="Karimi K."/>
            <person name="Yasuoka Y."/>
            <person name="Dichmann D.S."/>
            <person name="Flajnik M.F."/>
            <person name="Houston D.W."/>
            <person name="Shendure J."/>
            <person name="DuPasquier L."/>
            <person name="Vize P.D."/>
            <person name="Zorn A.M."/>
            <person name="Ito M."/>
            <person name="Marcotte E.M."/>
            <person name="Wallingford J.B."/>
            <person name="Ito Y."/>
            <person name="Asashima M."/>
            <person name="Ueno N."/>
            <person name="Matsuda Y."/>
            <person name="Veenstra G.J."/>
            <person name="Fujiyama A."/>
            <person name="Harland R.M."/>
            <person name="Taira M."/>
            <person name="Rokhsar D.S."/>
        </authorList>
    </citation>
    <scope>NUCLEOTIDE SEQUENCE [LARGE SCALE GENOMIC DNA]</scope>
    <source>
        <strain evidence="3">J</strain>
    </source>
</reference>
<sequence>MSPLSVALSGGLKFRVWQSGTALQLASKVEPEPQTLDMASILRCLGISGVMTIRLLYWFFSLFRHREWS</sequence>
<feature type="transmembrane region" description="Helical" evidence="1">
    <location>
        <begin position="40"/>
        <end position="60"/>
    </location>
</feature>
<evidence type="ECO:0000313" key="2">
    <source>
        <dbReference type="EMBL" id="OCT69640.1"/>
    </source>
</evidence>